<dbReference type="AlphaFoldDB" id="A0A1I4NKD2"/>
<keyword evidence="1" id="KW-0732">Signal</keyword>
<reference evidence="2 3" key="1">
    <citation type="submission" date="2016-10" db="EMBL/GenBank/DDBJ databases">
        <authorList>
            <person name="de Groot N.N."/>
        </authorList>
    </citation>
    <scope>NUCLEOTIDE SEQUENCE [LARGE SCALE GENOMIC DNA]</scope>
    <source>
        <strain evidence="2 3">CGMCC 1.6134</strain>
    </source>
</reference>
<dbReference type="Proteomes" id="UP000199668">
    <property type="component" value="Unassembled WGS sequence"/>
</dbReference>
<dbReference type="InterPro" id="IPR014755">
    <property type="entry name" value="Cu-Rt/internalin_Ig-like"/>
</dbReference>
<gene>
    <name evidence="2" type="ORF">SAMN04488054_11857</name>
</gene>
<evidence type="ECO:0000313" key="3">
    <source>
        <dbReference type="Proteomes" id="UP000199668"/>
    </source>
</evidence>
<accession>A0A1I4NKD2</accession>
<evidence type="ECO:0000256" key="1">
    <source>
        <dbReference type="ARBA" id="ARBA00022729"/>
    </source>
</evidence>
<name>A0A1I4NKD2_9BACI</name>
<sequence>MLESHGFYINKFFGKFSYFCAINANEVEVQFSQEVDPTSVTVNNFDVLDNSYNNIAVDSAVYNSEENSVKLTLSSDLDTTNAPYTVYPDSEAFGIDEGFEIDIPSEAPTVENVNVTAGDAATVEADIDLADKSASAGLVNSVTDVTDTTNTASVAGTTAVTSGNLELDVDNSSFFQGGHTYEVEIAAGTMEDAFGNTNDEAVTYQFSVESNEEAPSIADLEYLASEKVSGQVNAVVTFNQAVEAAGDSSVDLDIINKQNYTTTPEAGLSAHFHGEDVTDEHPDLELDNNQILIENVNNNVSMEDQNYTLRLAAGEVQDTTLDEVQNEVTEAEAQAVDVIAPEVTEVTLQSSESVELNFSEAVTHDTSKNVLVDGFDENGDAVNGADNGIEASVEMSSDGQSAVLTPVNDGELFITGDNGQAEAIEAEAGAFVDGNDNQIADTNIDASASKVTDEAAPVSTKAVANATNDISVSFTENVSAVGSDQPSVTVNGVEYSYDDTSSAGSVAGWQAPDTLNIYDDGSAFNATDGGDSVVVPSSAVTDGEETNETISITTTP</sequence>
<dbReference type="Gene3D" id="2.60.40.1220">
    <property type="match status" value="2"/>
</dbReference>
<dbReference type="EMBL" id="FOTY01000018">
    <property type="protein sequence ID" value="SFM15767.1"/>
    <property type="molecule type" value="Genomic_DNA"/>
</dbReference>
<organism evidence="2 3">
    <name type="scientific">Salibacterium qingdaonense</name>
    <dbReference type="NCBI Taxonomy" id="266892"/>
    <lineage>
        <taxon>Bacteria</taxon>
        <taxon>Bacillati</taxon>
        <taxon>Bacillota</taxon>
        <taxon>Bacilli</taxon>
        <taxon>Bacillales</taxon>
        <taxon>Bacillaceae</taxon>
    </lineage>
</organism>
<keyword evidence="3" id="KW-1185">Reference proteome</keyword>
<evidence type="ECO:0000313" key="2">
    <source>
        <dbReference type="EMBL" id="SFM15767.1"/>
    </source>
</evidence>
<proteinExistence type="predicted"/>
<dbReference type="RefSeq" id="WP_090927461.1">
    <property type="nucleotide sequence ID" value="NZ_FOTY01000018.1"/>
</dbReference>
<protein>
    <submittedName>
        <fullName evidence="2">Uncharacterized protein</fullName>
    </submittedName>
</protein>